<dbReference type="Gene3D" id="1.25.40.10">
    <property type="entry name" value="Tetratricopeptide repeat domain"/>
    <property type="match status" value="1"/>
</dbReference>
<dbReference type="InterPro" id="IPR052724">
    <property type="entry name" value="GT117_domain-containing"/>
</dbReference>
<feature type="transmembrane region" description="Helical" evidence="2">
    <location>
        <begin position="92"/>
        <end position="112"/>
    </location>
</feature>
<feature type="transmembrane region" description="Helical" evidence="2">
    <location>
        <begin position="512"/>
        <end position="531"/>
    </location>
</feature>
<feature type="transmembrane region" description="Helical" evidence="2">
    <location>
        <begin position="182"/>
        <end position="209"/>
    </location>
</feature>
<evidence type="ECO:0000256" key="1">
    <source>
        <dbReference type="PROSITE-ProRule" id="PRU00339"/>
    </source>
</evidence>
<dbReference type="PROSITE" id="PS50293">
    <property type="entry name" value="TPR_REGION"/>
    <property type="match status" value="1"/>
</dbReference>
<gene>
    <name evidence="3" type="ORF">ENX07_04825</name>
</gene>
<dbReference type="Pfam" id="PF00515">
    <property type="entry name" value="TPR_1"/>
    <property type="match status" value="1"/>
</dbReference>
<feature type="transmembrane region" description="Helical" evidence="2">
    <location>
        <begin position="471"/>
        <end position="492"/>
    </location>
</feature>
<keyword evidence="2" id="KW-0812">Transmembrane</keyword>
<keyword evidence="2" id="KW-0472">Membrane</keyword>
<dbReference type="InterPro" id="IPR021280">
    <property type="entry name" value="TMEM260-like"/>
</dbReference>
<dbReference type="AlphaFoldDB" id="A0A7C3YSZ8"/>
<feature type="transmembrane region" description="Helical" evidence="2">
    <location>
        <begin position="149"/>
        <end position="170"/>
    </location>
</feature>
<keyword evidence="2" id="KW-1133">Transmembrane helix</keyword>
<feature type="transmembrane region" description="Helical" evidence="2">
    <location>
        <begin position="397"/>
        <end position="418"/>
    </location>
</feature>
<comment type="caution">
    <text evidence="3">The sequence shown here is derived from an EMBL/GenBank/DDBJ whole genome shotgun (WGS) entry which is preliminary data.</text>
</comment>
<dbReference type="PANTHER" id="PTHR16214">
    <property type="entry name" value="TRANSMEMBRANE PROTEIN 260"/>
    <property type="match status" value="1"/>
</dbReference>
<evidence type="ECO:0000256" key="2">
    <source>
        <dbReference type="SAM" id="Phobius"/>
    </source>
</evidence>
<feature type="transmembrane region" description="Helical" evidence="2">
    <location>
        <begin position="20"/>
        <end position="41"/>
    </location>
</feature>
<dbReference type="PROSITE" id="PS50005">
    <property type="entry name" value="TPR"/>
    <property type="match status" value="2"/>
</dbReference>
<proteinExistence type="predicted"/>
<reference evidence="3" key="1">
    <citation type="journal article" date="2020" name="mSystems">
        <title>Genome- and Community-Level Interaction Insights into Carbon Utilization and Element Cycling Functions of Hydrothermarchaeota in Hydrothermal Sediment.</title>
        <authorList>
            <person name="Zhou Z."/>
            <person name="Liu Y."/>
            <person name="Xu W."/>
            <person name="Pan J."/>
            <person name="Luo Z.H."/>
            <person name="Li M."/>
        </authorList>
    </citation>
    <scope>NUCLEOTIDE SEQUENCE [LARGE SCALE GENOMIC DNA]</scope>
    <source>
        <strain evidence="3">SpSt-906</strain>
    </source>
</reference>
<dbReference type="InterPro" id="IPR019734">
    <property type="entry name" value="TPR_rpt"/>
</dbReference>
<dbReference type="Pfam" id="PF11028">
    <property type="entry name" value="TMEM260-like"/>
    <property type="match status" value="1"/>
</dbReference>
<dbReference type="SMART" id="SM00028">
    <property type="entry name" value="TPR"/>
    <property type="match status" value="2"/>
</dbReference>
<feature type="repeat" description="TPR" evidence="1">
    <location>
        <begin position="759"/>
        <end position="792"/>
    </location>
</feature>
<protein>
    <submittedName>
        <fullName evidence="3">DUF2723 domain-containing protein</fullName>
    </submittedName>
</protein>
<dbReference type="EMBL" id="DTMQ01000032">
    <property type="protein sequence ID" value="HGE99376.1"/>
    <property type="molecule type" value="Genomic_DNA"/>
</dbReference>
<dbReference type="SUPFAM" id="SSF48452">
    <property type="entry name" value="TPR-like"/>
    <property type="match status" value="1"/>
</dbReference>
<feature type="transmembrane region" description="Helical" evidence="2">
    <location>
        <begin position="229"/>
        <end position="251"/>
    </location>
</feature>
<feature type="repeat" description="TPR" evidence="1">
    <location>
        <begin position="830"/>
        <end position="863"/>
    </location>
</feature>
<dbReference type="InterPro" id="IPR011990">
    <property type="entry name" value="TPR-like_helical_dom_sf"/>
</dbReference>
<evidence type="ECO:0000313" key="3">
    <source>
        <dbReference type="EMBL" id="HGE99376.1"/>
    </source>
</evidence>
<dbReference type="Pfam" id="PF13181">
    <property type="entry name" value="TPR_8"/>
    <property type="match status" value="1"/>
</dbReference>
<keyword evidence="1" id="KW-0802">TPR repeat</keyword>
<dbReference type="PANTHER" id="PTHR16214:SF3">
    <property type="entry name" value="TRANSMEMBRANE PROTEIN 260"/>
    <property type="match status" value="1"/>
</dbReference>
<feature type="transmembrane region" description="Helical" evidence="2">
    <location>
        <begin position="263"/>
        <end position="281"/>
    </location>
</feature>
<organism evidence="3">
    <name type="scientific">candidate division WOR-3 bacterium</name>
    <dbReference type="NCBI Taxonomy" id="2052148"/>
    <lineage>
        <taxon>Bacteria</taxon>
        <taxon>Bacteria division WOR-3</taxon>
    </lineage>
</organism>
<sequence length="910" mass="105233">MAEETKSQEKKGILRKRWGLKLIFFLLTTVIVLSVFLYSLAPTASFWDCGELIACSYILGIPHPPGAPLYINLGRLFSLIPISREVAYRLNFFTALMGAISCGFVYLLVVKLLEIEKRPLSQPILHLSGILAGLLLGFAYSFWDNSVETEVYTPCVIIALVVLYFAILWREKRERGETDNRLVLFAIFLLFLSAGIHFTPMMIFLPLLIYGLAVDRKAILELRVIELLILYLAFVLISGLELVDYFVLFLASPTVAMIDLLKNKGGFFFLLWLIYFLYLFYLSSKKRLDGRYVFFGLFLIFLASTVQFYLMVRSAREPAINEVAPTGWRQFVGVLKREQYDPMKLYPRKTQFLTEEDYRNYPNSTPYLGLIPAYWEQIKFYLRYLFWQWAGEQNFDIFYHITPFALASLIPILLGILGMVNYSKREKKSFLLIFLCFLVASLGLLTYLNLKYSPSDPREHLKFREVRERDYFYAFSYVFFTIFIGLGIYYFLAEVFPTYLKKVKPILKITLYYLAFGIIIILPIASVLFNYPNVTRRYNFIPAEYGYNMLISCEGEKAVIFTNGDNDTFPLWFVQETPSFVNNYQAPFKRNVAVANLSLLNTTWYCKQLKKWGAPISFSEKKIEELPQGIYGKDGRVYLLKDIIIRDLLATNAGIKLVWPDDYLLTPHEFRQKVLKNYREEKGTKIYFASTVSRDNLYDVEPWLKTCGLVQLVVPDSGENQIDVAKTESLLYSVYKMKSMLDKRVMKDENTRGLLINYAANYLALAQEYQKRGNLDEAMRIMEKALAFDLDKQRKSLLYYNLSYFALMAQKPNLAIAYLDSIEKLGVKDFEILLRKGIALQSLGQIEKAEKSFQEALQLAPNRPEAVQALYTLYLTALADTPKAKEVLVNWLKRNPHDTVARGMLKRLGG</sequence>
<accession>A0A7C3YSZ8</accession>
<feature type="transmembrane region" description="Helical" evidence="2">
    <location>
        <begin position="293"/>
        <end position="312"/>
    </location>
</feature>
<feature type="transmembrane region" description="Helical" evidence="2">
    <location>
        <begin position="430"/>
        <end position="450"/>
    </location>
</feature>
<feature type="transmembrane region" description="Helical" evidence="2">
    <location>
        <begin position="124"/>
        <end position="143"/>
    </location>
</feature>
<name>A0A7C3YSZ8_UNCW3</name>